<feature type="transmembrane region" description="Helical" evidence="1">
    <location>
        <begin position="119"/>
        <end position="138"/>
    </location>
</feature>
<keyword evidence="3" id="KW-0808">Transferase</keyword>
<proteinExistence type="predicted"/>
<feature type="domain" description="Acyltransferase 3" evidence="2">
    <location>
        <begin position="16"/>
        <end position="311"/>
    </location>
</feature>
<dbReference type="InterPro" id="IPR050879">
    <property type="entry name" value="Acyltransferase_3"/>
</dbReference>
<dbReference type="Proteomes" id="UP000553343">
    <property type="component" value="Unassembled WGS sequence"/>
</dbReference>
<keyword evidence="1" id="KW-0812">Transmembrane</keyword>
<protein>
    <submittedName>
        <fullName evidence="3">Acyltransferase</fullName>
    </submittedName>
</protein>
<feature type="transmembrane region" description="Helical" evidence="1">
    <location>
        <begin position="299"/>
        <end position="320"/>
    </location>
</feature>
<evidence type="ECO:0000313" key="4">
    <source>
        <dbReference type="Proteomes" id="UP000553343"/>
    </source>
</evidence>
<feature type="transmembrane region" description="Helical" evidence="1">
    <location>
        <begin position="202"/>
        <end position="220"/>
    </location>
</feature>
<dbReference type="GO" id="GO:0000271">
    <property type="term" value="P:polysaccharide biosynthetic process"/>
    <property type="evidence" value="ECO:0007669"/>
    <property type="project" value="TreeGrafter"/>
</dbReference>
<name>A0A850SUL4_9BACT</name>
<gene>
    <name evidence="3" type="ORF">HXW94_01640</name>
</gene>
<sequence length="357" mass="41812">MNMNASVDKTNYDISNYLKGFAIIAVYINHFIVNYTELPLGGYANGFISLFFILSGYGIYLSLEKNFIKEYYFYFLIRFFKKRLIRIYPLFWIWCGLHGFSNGYLGFLALDFIYPKSPWFIPAILQCYLISPLLFVSIKKMSFKKSLIICTLVFLILNTVLFKFAGEPFRTVGYRGLFFQHIFIFCLGCILAKHKSFNKISIFFPIMCIIFYFLCIQETTPQPWLLFPGRKYIVPFLFPFSVFLICYSLFSNSIYLPFNPIFQLIGRYSYAIYLFHGMGFTLMFKACLINRPIDSVTQAFTVIILSPILIYFYCSFELIISELTVGKRNFRDLFQNIKTLSGTYVKSFIKSLAIIEK</sequence>
<dbReference type="AlphaFoldDB" id="A0A850SUL4"/>
<reference evidence="3 4" key="1">
    <citation type="submission" date="2020-06" db="EMBL/GenBank/DDBJ databases">
        <title>High-quality draft genome of sulfate reducer Desulfobacter latus type strain AcrS2 isolated from marine sediment.</title>
        <authorList>
            <person name="Hoppe M."/>
            <person name="Larsen C.K."/>
            <person name="Marshall I.P.G."/>
            <person name="Schramm A."/>
            <person name="Marietou A.G."/>
        </authorList>
    </citation>
    <scope>NUCLEOTIDE SEQUENCE [LARGE SCALE GENOMIC DNA]</scope>
    <source>
        <strain evidence="3 4">AcRS2</strain>
    </source>
</reference>
<dbReference type="RefSeq" id="WP_178365164.1">
    <property type="nucleotide sequence ID" value="NZ_JACADJ010000003.1"/>
</dbReference>
<comment type="caution">
    <text evidence="3">The sequence shown here is derived from an EMBL/GenBank/DDBJ whole genome shotgun (WGS) entry which is preliminary data.</text>
</comment>
<dbReference type="Pfam" id="PF01757">
    <property type="entry name" value="Acyl_transf_3"/>
    <property type="match status" value="1"/>
</dbReference>
<feature type="transmembrane region" description="Helical" evidence="1">
    <location>
        <begin position="42"/>
        <end position="63"/>
    </location>
</feature>
<feature type="transmembrane region" description="Helical" evidence="1">
    <location>
        <begin position="270"/>
        <end position="293"/>
    </location>
</feature>
<feature type="transmembrane region" description="Helical" evidence="1">
    <location>
        <begin position="172"/>
        <end position="190"/>
    </location>
</feature>
<dbReference type="EMBL" id="JACADJ010000003">
    <property type="protein sequence ID" value="NWH03710.1"/>
    <property type="molecule type" value="Genomic_DNA"/>
</dbReference>
<evidence type="ECO:0000256" key="1">
    <source>
        <dbReference type="SAM" id="Phobius"/>
    </source>
</evidence>
<accession>A0A850SUL4</accession>
<organism evidence="3 4">
    <name type="scientific">Desulfobacter latus</name>
    <dbReference type="NCBI Taxonomy" id="2292"/>
    <lineage>
        <taxon>Bacteria</taxon>
        <taxon>Pseudomonadati</taxon>
        <taxon>Thermodesulfobacteriota</taxon>
        <taxon>Desulfobacteria</taxon>
        <taxon>Desulfobacterales</taxon>
        <taxon>Desulfobacteraceae</taxon>
        <taxon>Desulfobacter</taxon>
    </lineage>
</organism>
<dbReference type="PANTHER" id="PTHR23028">
    <property type="entry name" value="ACETYLTRANSFERASE"/>
    <property type="match status" value="1"/>
</dbReference>
<feature type="transmembrane region" description="Helical" evidence="1">
    <location>
        <begin position="232"/>
        <end position="258"/>
    </location>
</feature>
<keyword evidence="4" id="KW-1185">Reference proteome</keyword>
<evidence type="ECO:0000313" key="3">
    <source>
        <dbReference type="EMBL" id="NWH03710.1"/>
    </source>
</evidence>
<dbReference type="GO" id="GO:0016020">
    <property type="term" value="C:membrane"/>
    <property type="evidence" value="ECO:0007669"/>
    <property type="project" value="TreeGrafter"/>
</dbReference>
<keyword evidence="1" id="KW-0472">Membrane</keyword>
<dbReference type="InterPro" id="IPR002656">
    <property type="entry name" value="Acyl_transf_3_dom"/>
</dbReference>
<keyword evidence="3" id="KW-0012">Acyltransferase</keyword>
<evidence type="ECO:0000259" key="2">
    <source>
        <dbReference type="Pfam" id="PF01757"/>
    </source>
</evidence>
<dbReference type="GO" id="GO:0016747">
    <property type="term" value="F:acyltransferase activity, transferring groups other than amino-acyl groups"/>
    <property type="evidence" value="ECO:0007669"/>
    <property type="project" value="InterPro"/>
</dbReference>
<feature type="transmembrane region" description="Helical" evidence="1">
    <location>
        <begin position="84"/>
        <end position="107"/>
    </location>
</feature>
<feature type="transmembrane region" description="Helical" evidence="1">
    <location>
        <begin position="147"/>
        <end position="166"/>
    </location>
</feature>
<keyword evidence="1" id="KW-1133">Transmembrane helix</keyword>
<dbReference type="PANTHER" id="PTHR23028:SF53">
    <property type="entry name" value="ACYL_TRANSF_3 DOMAIN-CONTAINING PROTEIN"/>
    <property type="match status" value="1"/>
</dbReference>
<feature type="transmembrane region" description="Helical" evidence="1">
    <location>
        <begin position="20"/>
        <end position="36"/>
    </location>
</feature>